<dbReference type="PANTHER" id="PTHR43537">
    <property type="entry name" value="TRANSCRIPTIONAL REGULATOR, GNTR FAMILY"/>
    <property type="match status" value="1"/>
</dbReference>
<gene>
    <name evidence="5" type="ORF">HME9304_03127</name>
</gene>
<keyword evidence="1" id="KW-0805">Transcription regulation</keyword>
<dbReference type="Pfam" id="PF07729">
    <property type="entry name" value="FCD"/>
    <property type="match status" value="1"/>
</dbReference>
<dbReference type="InterPro" id="IPR036390">
    <property type="entry name" value="WH_DNA-bd_sf"/>
</dbReference>
<feature type="domain" description="HTH gntR-type" evidence="4">
    <location>
        <begin position="5"/>
        <end position="72"/>
    </location>
</feature>
<dbReference type="InterPro" id="IPR011711">
    <property type="entry name" value="GntR_C"/>
</dbReference>
<keyword evidence="2" id="KW-0238">DNA-binding</keyword>
<dbReference type="SMART" id="SM00345">
    <property type="entry name" value="HTH_GNTR"/>
    <property type="match status" value="1"/>
</dbReference>
<protein>
    <recommendedName>
        <fullName evidence="4">HTH gntR-type domain-containing protein</fullName>
    </recommendedName>
</protein>
<organism evidence="5 6">
    <name type="scientific">Flagellimonas maritima</name>
    <dbReference type="NCBI Taxonomy" id="1383885"/>
    <lineage>
        <taxon>Bacteria</taxon>
        <taxon>Pseudomonadati</taxon>
        <taxon>Bacteroidota</taxon>
        <taxon>Flavobacteriia</taxon>
        <taxon>Flavobacteriales</taxon>
        <taxon>Flavobacteriaceae</taxon>
        <taxon>Flagellimonas</taxon>
    </lineage>
</organism>
<evidence type="ECO:0000256" key="2">
    <source>
        <dbReference type="ARBA" id="ARBA00023125"/>
    </source>
</evidence>
<evidence type="ECO:0000256" key="1">
    <source>
        <dbReference type="ARBA" id="ARBA00023015"/>
    </source>
</evidence>
<dbReference type="Proteomes" id="UP000248536">
    <property type="component" value="Chromosome"/>
</dbReference>
<evidence type="ECO:0000259" key="4">
    <source>
        <dbReference type="PROSITE" id="PS50949"/>
    </source>
</evidence>
<dbReference type="SUPFAM" id="SSF48008">
    <property type="entry name" value="GntR ligand-binding domain-like"/>
    <property type="match status" value="1"/>
</dbReference>
<dbReference type="GO" id="GO:0003700">
    <property type="term" value="F:DNA-binding transcription factor activity"/>
    <property type="evidence" value="ECO:0007669"/>
    <property type="project" value="InterPro"/>
</dbReference>
<evidence type="ECO:0000256" key="3">
    <source>
        <dbReference type="ARBA" id="ARBA00023163"/>
    </source>
</evidence>
<dbReference type="InterPro" id="IPR036388">
    <property type="entry name" value="WH-like_DNA-bd_sf"/>
</dbReference>
<dbReference type="Gene3D" id="1.10.10.10">
    <property type="entry name" value="Winged helix-like DNA-binding domain superfamily/Winged helix DNA-binding domain"/>
    <property type="match status" value="1"/>
</dbReference>
<proteinExistence type="predicted"/>
<dbReference type="RefSeq" id="WP_112379412.1">
    <property type="nucleotide sequence ID" value="NZ_CP030104.1"/>
</dbReference>
<evidence type="ECO:0000313" key="5">
    <source>
        <dbReference type="EMBL" id="AWX46095.1"/>
    </source>
</evidence>
<keyword evidence="6" id="KW-1185">Reference proteome</keyword>
<name>A0A2Z4LVX0_9FLAO</name>
<dbReference type="PANTHER" id="PTHR43537:SF24">
    <property type="entry name" value="GLUCONATE OPERON TRANSCRIPTIONAL REPRESSOR"/>
    <property type="match status" value="1"/>
</dbReference>
<dbReference type="OrthoDB" id="389878at2"/>
<keyword evidence="3" id="KW-0804">Transcription</keyword>
<dbReference type="Gene3D" id="1.20.120.530">
    <property type="entry name" value="GntR ligand-binding domain-like"/>
    <property type="match status" value="1"/>
</dbReference>
<evidence type="ECO:0000313" key="6">
    <source>
        <dbReference type="Proteomes" id="UP000248536"/>
    </source>
</evidence>
<dbReference type="EMBL" id="CP030104">
    <property type="protein sequence ID" value="AWX46095.1"/>
    <property type="molecule type" value="Genomic_DNA"/>
</dbReference>
<dbReference type="AlphaFoldDB" id="A0A2Z4LVX0"/>
<dbReference type="GO" id="GO:0003677">
    <property type="term" value="F:DNA binding"/>
    <property type="evidence" value="ECO:0007669"/>
    <property type="project" value="UniProtKB-KW"/>
</dbReference>
<reference evidence="5 6" key="1">
    <citation type="submission" date="2018-06" db="EMBL/GenBank/DDBJ databases">
        <title>Spongiibacterium sp. HME9304 Genome sequencing and assembly.</title>
        <authorList>
            <person name="Kang H."/>
            <person name="Kim H."/>
            <person name="Joh K."/>
        </authorList>
    </citation>
    <scope>NUCLEOTIDE SEQUENCE [LARGE SCALE GENOMIC DNA]</scope>
    <source>
        <strain evidence="5 6">HME9304</strain>
    </source>
</reference>
<accession>A0A2Z4LVX0</accession>
<dbReference type="PROSITE" id="PS50949">
    <property type="entry name" value="HTH_GNTR"/>
    <property type="match status" value="1"/>
</dbReference>
<dbReference type="SUPFAM" id="SSF46785">
    <property type="entry name" value="Winged helix' DNA-binding domain"/>
    <property type="match status" value="1"/>
</dbReference>
<dbReference type="KEGG" id="spon:HME9304_03127"/>
<dbReference type="InterPro" id="IPR000524">
    <property type="entry name" value="Tscrpt_reg_HTH_GntR"/>
</dbReference>
<dbReference type="Pfam" id="PF00392">
    <property type="entry name" value="GntR"/>
    <property type="match status" value="1"/>
</dbReference>
<dbReference type="InterPro" id="IPR008920">
    <property type="entry name" value="TF_FadR/GntR_C"/>
</dbReference>
<sequence>MKENRILRNQIRKHLLEQIGQGKLQIGKTINLASLSRETGISVTPIREALSQLEQARIIEAVPNRGFVVSKLRKDEARNLYETIAQLEILALENTSFSEEDVTFLKRQQSRLRQYNSFSNRLTERFEFHRLLVKNCKNLILLQILEDLFARLLFYEHGFKHDIIFLEKVDSQNEAIIQAIEEDNVPTASLILKMNWMTISEFIENQINEN</sequence>